<dbReference type="InterPro" id="IPR005119">
    <property type="entry name" value="LysR_subst-bd"/>
</dbReference>
<feature type="compositionally biased region" description="Basic and acidic residues" evidence="5">
    <location>
        <begin position="301"/>
        <end position="315"/>
    </location>
</feature>
<dbReference type="GO" id="GO:0003700">
    <property type="term" value="F:DNA-binding transcription factor activity"/>
    <property type="evidence" value="ECO:0007669"/>
    <property type="project" value="InterPro"/>
</dbReference>
<evidence type="ECO:0000256" key="5">
    <source>
        <dbReference type="SAM" id="MobiDB-lite"/>
    </source>
</evidence>
<dbReference type="InterPro" id="IPR036388">
    <property type="entry name" value="WH-like_DNA-bd_sf"/>
</dbReference>
<dbReference type="RefSeq" id="WP_085091618.1">
    <property type="nucleotide sequence ID" value="NZ_FXAK01000009.1"/>
</dbReference>
<dbReference type="FunFam" id="1.10.10.10:FF:000001">
    <property type="entry name" value="LysR family transcriptional regulator"/>
    <property type="match status" value="1"/>
</dbReference>
<feature type="region of interest" description="Disordered" evidence="5">
    <location>
        <begin position="296"/>
        <end position="315"/>
    </location>
</feature>
<dbReference type="Gene3D" id="1.10.10.10">
    <property type="entry name" value="Winged helix-like DNA-binding domain superfamily/Winged helix DNA-binding domain"/>
    <property type="match status" value="1"/>
</dbReference>
<evidence type="ECO:0000256" key="4">
    <source>
        <dbReference type="ARBA" id="ARBA00023163"/>
    </source>
</evidence>
<dbReference type="EMBL" id="FXAK01000009">
    <property type="protein sequence ID" value="SMF89697.1"/>
    <property type="molecule type" value="Genomic_DNA"/>
</dbReference>
<keyword evidence="2" id="KW-0805">Transcription regulation</keyword>
<dbReference type="STRING" id="286727.SAMN02982917_6831"/>
<comment type="similarity">
    <text evidence="1">Belongs to the LysR transcriptional regulatory family.</text>
</comment>
<sequence length="315" mass="33824">MDRLQAMASFVRVVETGSFSGAARQLGVGQPAISKTIAQLEERLQVRLLLRSTHGLTPTEAGLRFYERARLAIREADEAELEARGAGAGLSGRLRISAATTFARLLIVPRLPEFLSRHPELDMEVILDDRVIDLVSEGIDVALRMGTLSDSTAVARRVASGGRSVVATPAYLARAGVPRTPADLADHDAVVYSQLSNSWAFRQGGTEASVVVRGRLRVSAAEGIRAAVLADLGLAVASDWMFGPELANGSVRRVLEDWTLPPIDLWAVFPTGRLASTKARAFAEFVATIVPGDGAPADEVELGRDHSRRDHSQEA</sequence>
<evidence type="ECO:0000313" key="7">
    <source>
        <dbReference type="EMBL" id="SMF89697.1"/>
    </source>
</evidence>
<evidence type="ECO:0000256" key="2">
    <source>
        <dbReference type="ARBA" id="ARBA00023015"/>
    </source>
</evidence>
<dbReference type="PROSITE" id="PS50931">
    <property type="entry name" value="HTH_LYSR"/>
    <property type="match status" value="1"/>
</dbReference>
<organism evidence="7 8">
    <name type="scientific">Azospirillum oryzae</name>
    <dbReference type="NCBI Taxonomy" id="286727"/>
    <lineage>
        <taxon>Bacteria</taxon>
        <taxon>Pseudomonadati</taxon>
        <taxon>Pseudomonadota</taxon>
        <taxon>Alphaproteobacteria</taxon>
        <taxon>Rhodospirillales</taxon>
        <taxon>Azospirillaceae</taxon>
        <taxon>Azospirillum</taxon>
    </lineage>
</organism>
<keyword evidence="3" id="KW-0238">DNA-binding</keyword>
<dbReference type="Gene3D" id="3.40.190.290">
    <property type="match status" value="1"/>
</dbReference>
<dbReference type="Pfam" id="PF00126">
    <property type="entry name" value="HTH_1"/>
    <property type="match status" value="1"/>
</dbReference>
<dbReference type="InterPro" id="IPR058163">
    <property type="entry name" value="LysR-type_TF_proteobact-type"/>
</dbReference>
<dbReference type="SUPFAM" id="SSF46785">
    <property type="entry name" value="Winged helix' DNA-binding domain"/>
    <property type="match status" value="1"/>
</dbReference>
<dbReference type="Pfam" id="PF03466">
    <property type="entry name" value="LysR_substrate"/>
    <property type="match status" value="1"/>
</dbReference>
<dbReference type="SUPFAM" id="SSF53850">
    <property type="entry name" value="Periplasmic binding protein-like II"/>
    <property type="match status" value="1"/>
</dbReference>
<keyword evidence="4" id="KW-0804">Transcription</keyword>
<dbReference type="PRINTS" id="PR00039">
    <property type="entry name" value="HTHLYSR"/>
</dbReference>
<dbReference type="OrthoDB" id="9812435at2"/>
<dbReference type="CDD" id="cd08422">
    <property type="entry name" value="PBP2_CrgA_like"/>
    <property type="match status" value="1"/>
</dbReference>
<protein>
    <submittedName>
        <fullName evidence="7">Transcriptional regulator, LysR family</fullName>
    </submittedName>
</protein>
<evidence type="ECO:0000313" key="8">
    <source>
        <dbReference type="Proteomes" id="UP000192936"/>
    </source>
</evidence>
<dbReference type="PANTHER" id="PTHR30537">
    <property type="entry name" value="HTH-TYPE TRANSCRIPTIONAL REGULATOR"/>
    <property type="match status" value="1"/>
</dbReference>
<dbReference type="AlphaFoldDB" id="A0A1X7HMZ6"/>
<proteinExistence type="inferred from homology"/>
<accession>A0A1X7HMZ6</accession>
<reference evidence="7 8" key="1">
    <citation type="submission" date="2017-04" db="EMBL/GenBank/DDBJ databases">
        <authorList>
            <person name="Afonso C.L."/>
            <person name="Miller P.J."/>
            <person name="Scott M.A."/>
            <person name="Spackman E."/>
            <person name="Goraichik I."/>
            <person name="Dimitrov K.M."/>
            <person name="Suarez D.L."/>
            <person name="Swayne D.E."/>
        </authorList>
    </citation>
    <scope>NUCLEOTIDE SEQUENCE [LARGE SCALE GENOMIC DNA]</scope>
    <source>
        <strain evidence="7 8">A2P</strain>
    </source>
</reference>
<evidence type="ECO:0000256" key="1">
    <source>
        <dbReference type="ARBA" id="ARBA00009437"/>
    </source>
</evidence>
<dbReference type="InterPro" id="IPR000847">
    <property type="entry name" value="LysR_HTH_N"/>
</dbReference>
<dbReference type="InterPro" id="IPR036390">
    <property type="entry name" value="WH_DNA-bd_sf"/>
</dbReference>
<evidence type="ECO:0000259" key="6">
    <source>
        <dbReference type="PROSITE" id="PS50931"/>
    </source>
</evidence>
<dbReference type="PANTHER" id="PTHR30537:SF80">
    <property type="entry name" value="TRANSCRIPTIONAL REGULATOR"/>
    <property type="match status" value="1"/>
</dbReference>
<gene>
    <name evidence="7" type="ORF">SAMN02982917_6831</name>
</gene>
<dbReference type="Proteomes" id="UP000192936">
    <property type="component" value="Unassembled WGS sequence"/>
</dbReference>
<name>A0A1X7HMZ6_9PROT</name>
<feature type="domain" description="HTH lysR-type" evidence="6">
    <location>
        <begin position="1"/>
        <end position="59"/>
    </location>
</feature>
<dbReference type="GO" id="GO:0003677">
    <property type="term" value="F:DNA binding"/>
    <property type="evidence" value="ECO:0007669"/>
    <property type="project" value="UniProtKB-KW"/>
</dbReference>
<evidence type="ECO:0000256" key="3">
    <source>
        <dbReference type="ARBA" id="ARBA00023125"/>
    </source>
</evidence>